<feature type="repeat" description="TPR" evidence="3">
    <location>
        <begin position="418"/>
        <end position="451"/>
    </location>
</feature>
<dbReference type="PANTHER" id="PTHR45586">
    <property type="entry name" value="TPR REPEAT-CONTAINING PROTEIN PA4667"/>
    <property type="match status" value="1"/>
</dbReference>
<dbReference type="InterPro" id="IPR051012">
    <property type="entry name" value="CellSynth/LPSAsmb/PSIAsmb"/>
</dbReference>
<organism evidence="4 5">
    <name type="scientific">Nonomuraea soli</name>
    <dbReference type="NCBI Taxonomy" id="1032476"/>
    <lineage>
        <taxon>Bacteria</taxon>
        <taxon>Bacillati</taxon>
        <taxon>Actinomycetota</taxon>
        <taxon>Actinomycetes</taxon>
        <taxon>Streptosporangiales</taxon>
        <taxon>Streptosporangiaceae</taxon>
        <taxon>Nonomuraea</taxon>
    </lineage>
</organism>
<dbReference type="PANTHER" id="PTHR45586:SF1">
    <property type="entry name" value="LIPOPOLYSACCHARIDE ASSEMBLY PROTEIN B"/>
    <property type="match status" value="1"/>
</dbReference>
<dbReference type="Proteomes" id="UP000530928">
    <property type="component" value="Unassembled WGS sequence"/>
</dbReference>
<reference evidence="4 5" key="1">
    <citation type="submission" date="2020-07" db="EMBL/GenBank/DDBJ databases">
        <title>Genomic Encyclopedia of Type Strains, Phase IV (KMG-IV): sequencing the most valuable type-strain genomes for metagenomic binning, comparative biology and taxonomic classification.</title>
        <authorList>
            <person name="Goeker M."/>
        </authorList>
    </citation>
    <scope>NUCLEOTIDE SEQUENCE [LARGE SCALE GENOMIC DNA]</scope>
    <source>
        <strain evidence="4 5">DSM 45533</strain>
    </source>
</reference>
<keyword evidence="2 3" id="KW-0802">TPR repeat</keyword>
<comment type="caution">
    <text evidence="4">The sequence shown here is derived from an EMBL/GenBank/DDBJ whole genome shotgun (WGS) entry which is preliminary data.</text>
</comment>
<dbReference type="SMART" id="SM00028">
    <property type="entry name" value="TPR"/>
    <property type="match status" value="2"/>
</dbReference>
<dbReference type="EMBL" id="JACDUR010000004">
    <property type="protein sequence ID" value="MBA2893016.1"/>
    <property type="molecule type" value="Genomic_DNA"/>
</dbReference>
<accession>A0A7W0CKS0</accession>
<dbReference type="Pfam" id="PF13432">
    <property type="entry name" value="TPR_16"/>
    <property type="match status" value="1"/>
</dbReference>
<protein>
    <submittedName>
        <fullName evidence="4">Tetratricopeptide (TPR) repeat protein</fullName>
    </submittedName>
</protein>
<feature type="repeat" description="TPR" evidence="3">
    <location>
        <begin position="452"/>
        <end position="485"/>
    </location>
</feature>
<name>A0A7W0CKS0_9ACTN</name>
<dbReference type="InterPro" id="IPR011990">
    <property type="entry name" value="TPR-like_helical_dom_sf"/>
</dbReference>
<proteinExistence type="predicted"/>
<dbReference type="Gene3D" id="1.25.40.10">
    <property type="entry name" value="Tetratricopeptide repeat domain"/>
    <property type="match status" value="1"/>
</dbReference>
<evidence type="ECO:0000256" key="2">
    <source>
        <dbReference type="ARBA" id="ARBA00022803"/>
    </source>
</evidence>
<dbReference type="AlphaFoldDB" id="A0A7W0CKS0"/>
<sequence>MPFAVIGAEWVCSLPNNTKNRDKEVDEVIRDARAVHSPENLADFLGRRQAALDHSWPFLLDFARSEIAAGRREVEWIGHILISLGELAAQAAGHFLIAYASPPTSDPRPAHFERAAGAYRELGRPLPAALSALAAELATFTPQRIRQGVDVGALKQAAEEVGKADAGCGRRIAHPVVTHIACLQLAKQVMSGGPIPSMAFAVSDDDLVVLRIGMVGALARPDRAAEAARWIQRLRGLPEGSHEELDHLVDLLGDVRDWEPRLVLLRDMLDAGDQRDVTLTDLAGTLLELRRWPEAKAELKARLEARTGRERNDLLRAMVRMGSIAADPEARAWALMLEQPPAPRAERNLRAHYEGGSLTIDPSVPPGEVQEHIMAAMIMGLAPEQAAILRDDLKEQDPELHARVLRLLPLAARPVSTAGAHLARATELFRENRYEEAIGEFQAALAIEPDLEYGRLGLGDSYYMTGRYELAIAQFRRSIAIRPTPQAWRFLGDAILRGPGPRHEARQCYERALALDPDYQGAREMLRLVSGTP</sequence>
<dbReference type="PROSITE" id="PS50005">
    <property type="entry name" value="TPR"/>
    <property type="match status" value="2"/>
</dbReference>
<evidence type="ECO:0000256" key="3">
    <source>
        <dbReference type="PROSITE-ProRule" id="PRU00339"/>
    </source>
</evidence>
<keyword evidence="1" id="KW-0677">Repeat</keyword>
<dbReference type="SUPFAM" id="SSF48452">
    <property type="entry name" value="TPR-like"/>
    <property type="match status" value="1"/>
</dbReference>
<dbReference type="RefSeq" id="WP_181611719.1">
    <property type="nucleotide sequence ID" value="NZ_BAABAM010000003.1"/>
</dbReference>
<gene>
    <name evidence="4" type="ORF">HNR30_004370</name>
</gene>
<evidence type="ECO:0000313" key="4">
    <source>
        <dbReference type="EMBL" id="MBA2893016.1"/>
    </source>
</evidence>
<keyword evidence="5" id="KW-1185">Reference proteome</keyword>
<dbReference type="InterPro" id="IPR019734">
    <property type="entry name" value="TPR_rpt"/>
</dbReference>
<evidence type="ECO:0000256" key="1">
    <source>
        <dbReference type="ARBA" id="ARBA00022737"/>
    </source>
</evidence>
<evidence type="ECO:0000313" key="5">
    <source>
        <dbReference type="Proteomes" id="UP000530928"/>
    </source>
</evidence>